<evidence type="ECO:0000313" key="3">
    <source>
        <dbReference type="Proteomes" id="UP001362999"/>
    </source>
</evidence>
<organism evidence="2 3">
    <name type="scientific">Favolaschia claudopus</name>
    <dbReference type="NCBI Taxonomy" id="2862362"/>
    <lineage>
        <taxon>Eukaryota</taxon>
        <taxon>Fungi</taxon>
        <taxon>Dikarya</taxon>
        <taxon>Basidiomycota</taxon>
        <taxon>Agaricomycotina</taxon>
        <taxon>Agaricomycetes</taxon>
        <taxon>Agaricomycetidae</taxon>
        <taxon>Agaricales</taxon>
        <taxon>Marasmiineae</taxon>
        <taxon>Mycenaceae</taxon>
        <taxon>Favolaschia</taxon>
    </lineage>
</organism>
<comment type="caution">
    <text evidence="2">The sequence shown here is derived from an EMBL/GenBank/DDBJ whole genome shotgun (WGS) entry which is preliminary data.</text>
</comment>
<accession>A0AAW0D761</accession>
<feature type="signal peptide" evidence="1">
    <location>
        <begin position="1"/>
        <end position="20"/>
    </location>
</feature>
<dbReference type="EMBL" id="JAWWNJ010000010">
    <property type="protein sequence ID" value="KAK7046833.1"/>
    <property type="molecule type" value="Genomic_DNA"/>
</dbReference>
<feature type="chain" id="PRO_5043967858" evidence="1">
    <location>
        <begin position="21"/>
        <end position="110"/>
    </location>
</feature>
<proteinExistence type="predicted"/>
<dbReference type="Proteomes" id="UP001362999">
    <property type="component" value="Unassembled WGS sequence"/>
</dbReference>
<keyword evidence="1" id="KW-0732">Signal</keyword>
<keyword evidence="3" id="KW-1185">Reference proteome</keyword>
<sequence length="110" mass="11966">MRFATLTTSIFFAMIGLVSARDDRLLFTIPAGESMDQFSTDFQNTCSTWYPAENGDSYTFLDALVEPGDFQGKNADTEAKLVCAWTDTSGDIILYTTDVAEALGATPLAD</sequence>
<name>A0AAW0D761_9AGAR</name>
<dbReference type="AlphaFoldDB" id="A0AAW0D761"/>
<evidence type="ECO:0000313" key="2">
    <source>
        <dbReference type="EMBL" id="KAK7046833.1"/>
    </source>
</evidence>
<evidence type="ECO:0000256" key="1">
    <source>
        <dbReference type="SAM" id="SignalP"/>
    </source>
</evidence>
<gene>
    <name evidence="2" type="ORF">R3P38DRAFT_2876032</name>
</gene>
<protein>
    <submittedName>
        <fullName evidence="2">Uncharacterized protein</fullName>
    </submittedName>
</protein>
<reference evidence="2 3" key="1">
    <citation type="journal article" date="2024" name="J Genomics">
        <title>Draft genome sequencing and assembly of Favolaschia claudopus CIRM-BRFM 2984 isolated from oak limbs.</title>
        <authorList>
            <person name="Navarro D."/>
            <person name="Drula E."/>
            <person name="Chaduli D."/>
            <person name="Cazenave R."/>
            <person name="Ahrendt S."/>
            <person name="Wang J."/>
            <person name="Lipzen A."/>
            <person name="Daum C."/>
            <person name="Barry K."/>
            <person name="Grigoriev I.V."/>
            <person name="Favel A."/>
            <person name="Rosso M.N."/>
            <person name="Martin F."/>
        </authorList>
    </citation>
    <scope>NUCLEOTIDE SEQUENCE [LARGE SCALE GENOMIC DNA]</scope>
    <source>
        <strain evidence="2 3">CIRM-BRFM 2984</strain>
    </source>
</reference>